<keyword evidence="3" id="KW-1185">Reference proteome</keyword>
<comment type="caution">
    <text evidence="2">The sequence shown here is derived from an EMBL/GenBank/DDBJ whole genome shotgun (WGS) entry which is preliminary data.</text>
</comment>
<dbReference type="STRING" id="493475.GARC_1082"/>
<evidence type="ECO:0000313" key="3">
    <source>
        <dbReference type="Proteomes" id="UP000006327"/>
    </source>
</evidence>
<keyword evidence="1" id="KW-1133">Transmembrane helix</keyword>
<dbReference type="AlphaFoldDB" id="K6YN45"/>
<reference evidence="2 3" key="1">
    <citation type="journal article" date="2017" name="Antonie Van Leeuwenhoek">
        <title>Rhizobium rhizosphaerae sp. nov., a novel species isolated from rice rhizosphere.</title>
        <authorList>
            <person name="Zhao J.J."/>
            <person name="Zhang J."/>
            <person name="Zhang R.J."/>
            <person name="Zhang C.W."/>
            <person name="Yin H.Q."/>
            <person name="Zhang X.X."/>
        </authorList>
    </citation>
    <scope>NUCLEOTIDE SEQUENCE [LARGE SCALE GENOMIC DNA]</scope>
    <source>
        <strain evidence="2 3">BSs20135</strain>
    </source>
</reference>
<proteinExistence type="predicted"/>
<evidence type="ECO:0000313" key="2">
    <source>
        <dbReference type="EMBL" id="GAC18063.1"/>
    </source>
</evidence>
<gene>
    <name evidence="2" type="ORF">GARC_1082</name>
</gene>
<protein>
    <submittedName>
        <fullName evidence="2">Uncharacterized protein</fullName>
    </submittedName>
</protein>
<organism evidence="2 3">
    <name type="scientific">Paraglaciecola arctica BSs20135</name>
    <dbReference type="NCBI Taxonomy" id="493475"/>
    <lineage>
        <taxon>Bacteria</taxon>
        <taxon>Pseudomonadati</taxon>
        <taxon>Pseudomonadota</taxon>
        <taxon>Gammaproteobacteria</taxon>
        <taxon>Alteromonadales</taxon>
        <taxon>Alteromonadaceae</taxon>
        <taxon>Paraglaciecola</taxon>
    </lineage>
</organism>
<feature type="transmembrane region" description="Helical" evidence="1">
    <location>
        <begin position="73"/>
        <end position="94"/>
    </location>
</feature>
<dbReference type="eggNOG" id="ENOG50332DZ">
    <property type="taxonomic scope" value="Bacteria"/>
</dbReference>
<evidence type="ECO:0000256" key="1">
    <source>
        <dbReference type="SAM" id="Phobius"/>
    </source>
</evidence>
<name>K6YN45_9ALTE</name>
<keyword evidence="1" id="KW-0812">Transmembrane</keyword>
<dbReference type="EMBL" id="BAEO01000013">
    <property type="protein sequence ID" value="GAC18063.1"/>
    <property type="molecule type" value="Genomic_DNA"/>
</dbReference>
<feature type="transmembrane region" description="Helical" evidence="1">
    <location>
        <begin position="24"/>
        <end position="46"/>
    </location>
</feature>
<keyword evidence="1" id="KW-0472">Membrane</keyword>
<accession>K6YN45</accession>
<dbReference type="Proteomes" id="UP000006327">
    <property type="component" value="Unassembled WGS sequence"/>
</dbReference>
<sequence length="133" mass="15558">MKNLEQRSKSVQNRRKLPREQDKFYQSMVFVNVLGWFVFIGALLVFHDARPEFVSGLQAFWGVEVRQEWSRTLTVYLAGLLSLCVLISVVVLIMKRRRNRRDNDHFGINGYVLMLTAVSSLIILYFEYTAPLK</sequence>
<feature type="transmembrane region" description="Helical" evidence="1">
    <location>
        <begin position="106"/>
        <end position="126"/>
    </location>
</feature>